<evidence type="ECO:0000256" key="1">
    <source>
        <dbReference type="SAM" id="MobiDB-lite"/>
    </source>
</evidence>
<protein>
    <submittedName>
        <fullName evidence="2">Uncharacterized protein</fullName>
    </submittedName>
</protein>
<feature type="region of interest" description="Disordered" evidence="1">
    <location>
        <begin position="523"/>
        <end position="559"/>
    </location>
</feature>
<feature type="compositionally biased region" description="Acidic residues" evidence="1">
    <location>
        <begin position="260"/>
        <end position="271"/>
    </location>
</feature>
<proteinExistence type="predicted"/>
<dbReference type="EMBL" id="JAVLET010000001">
    <property type="protein sequence ID" value="KAL0475614.1"/>
    <property type="molecule type" value="Genomic_DNA"/>
</dbReference>
<accession>A0ABR3DSG8</accession>
<feature type="compositionally biased region" description="Pro residues" evidence="1">
    <location>
        <begin position="372"/>
        <end position="383"/>
    </location>
</feature>
<feature type="region of interest" description="Disordered" evidence="1">
    <location>
        <begin position="260"/>
        <end position="288"/>
    </location>
</feature>
<evidence type="ECO:0000313" key="3">
    <source>
        <dbReference type="Proteomes" id="UP001451303"/>
    </source>
</evidence>
<feature type="region of interest" description="Disordered" evidence="1">
    <location>
        <begin position="450"/>
        <end position="481"/>
    </location>
</feature>
<name>A0ABR3DSG8_NEUIN</name>
<reference evidence="2 3" key="1">
    <citation type="submission" date="2023-09" db="EMBL/GenBank/DDBJ databases">
        <title>Multi-omics analysis of a traditional fermented food reveals byproduct-associated fungal strains for waste-to-food upcycling.</title>
        <authorList>
            <consortium name="Lawrence Berkeley National Laboratory"/>
            <person name="Rekdal V.M."/>
            <person name="Villalobos-Escobedo J.M."/>
            <person name="Rodriguez-Valeron N."/>
            <person name="Garcia M.O."/>
            <person name="Vasquez D.P."/>
            <person name="Damayanti I."/>
            <person name="Sorensen P.M."/>
            <person name="Baidoo E.E."/>
            <person name="De Carvalho A.C."/>
            <person name="Riley R."/>
            <person name="Lipzen A."/>
            <person name="He G."/>
            <person name="Yan M."/>
            <person name="Haridas S."/>
            <person name="Daum C."/>
            <person name="Yoshinaga Y."/>
            <person name="Ng V."/>
            <person name="Grigoriev I.V."/>
            <person name="Munk R."/>
            <person name="Nuraida L."/>
            <person name="Wijaya C.H."/>
            <person name="Morales P.-C."/>
            <person name="Keasling J.D."/>
        </authorList>
    </citation>
    <scope>NUCLEOTIDE SEQUENCE [LARGE SCALE GENOMIC DNA]</scope>
    <source>
        <strain evidence="2 3">FGSC 2613</strain>
    </source>
</reference>
<feature type="compositionally biased region" description="Polar residues" evidence="1">
    <location>
        <begin position="400"/>
        <end position="416"/>
    </location>
</feature>
<feature type="compositionally biased region" description="Polar residues" evidence="1">
    <location>
        <begin position="535"/>
        <end position="546"/>
    </location>
</feature>
<evidence type="ECO:0000313" key="2">
    <source>
        <dbReference type="EMBL" id="KAL0475614.1"/>
    </source>
</evidence>
<feature type="region of interest" description="Disordered" evidence="1">
    <location>
        <begin position="682"/>
        <end position="702"/>
    </location>
</feature>
<organism evidence="2 3">
    <name type="scientific">Neurospora intermedia</name>
    <dbReference type="NCBI Taxonomy" id="5142"/>
    <lineage>
        <taxon>Eukaryota</taxon>
        <taxon>Fungi</taxon>
        <taxon>Dikarya</taxon>
        <taxon>Ascomycota</taxon>
        <taxon>Pezizomycotina</taxon>
        <taxon>Sordariomycetes</taxon>
        <taxon>Sordariomycetidae</taxon>
        <taxon>Sordariales</taxon>
        <taxon>Sordariaceae</taxon>
        <taxon>Neurospora</taxon>
    </lineage>
</organism>
<feature type="region of interest" description="Disordered" evidence="1">
    <location>
        <begin position="366"/>
        <end position="427"/>
    </location>
</feature>
<keyword evidence="3" id="KW-1185">Reference proteome</keyword>
<dbReference type="Proteomes" id="UP001451303">
    <property type="component" value="Unassembled WGS sequence"/>
</dbReference>
<gene>
    <name evidence="2" type="ORF">QR685DRAFT_578487</name>
</gene>
<feature type="compositionally biased region" description="Low complexity" evidence="1">
    <location>
        <begin position="462"/>
        <end position="474"/>
    </location>
</feature>
<sequence length="819" mass="90972">MAFFIQPSAPAHVINRSIVDTTDMRNNNSNIEMDSIGVDTTLNVITGMILIAALSGNSTLAVFSAILIIIALKVTTPEVTNICQQDALTTNTAIPTTDITNSGLVNIVETAFTNQDIDISSGLNDAASISPIKNAHIDNEPSTLIIPVDKKVRVYHHPRPTADFAEVTPHATTFVKDTKSTYIDNDYFGGLASDIFKFKSFQECLEEDQTWLGHMPTLNPAITSGPKLTIVKMNKIVKAARPAHNKIITACTLSTIYEEDEEEIEEDEEDVELPRSSSDEGDSNFNSLADFEDFSESEEEIIAFAKKVHRLCDELEKVECFSDSQEHASTIALAQDPEATFQQWDEEDLEAFSDSEDDAVTLAKQIEIDTRPSPPDSPTPPTPEGNKARFTESGFLVETPDNSPIQHTAIDSSAQTPKGPLPQTPIPLHVHKNIFASPVGESFQHIRKVSNETNSSEDTNDSKTTATAPKSPTTVYSSPDSVHEYQSMTGFTVCLSAKKGTGITFDPIAQPGDDITYDRRFLKEETPSPSPGRCRSQSSNQSTPSTKSEDMSTPYDFTNHSDDSDILAVLKRPGGASYAKMSCGNWFFLNDDGTLDELNWREYEELIEFIVGDVASLPQKLHQIALHVAAKFQNEQEPIATMGQESIGHKVQTLEEELPLPWVPWDDEPETVPETNVNEELPLPWVPWDEPETPNSKLEPELEDQHDISTTEVIMNDVTEPMNGNITAEVVEVIINSDQPDEKWYKAEEMPPRWFVMEHIRCPGDEISYHAEYVRGSDDRWYFRLDGPEYRAPGRSRAQVVPQLAGQHSPIDMHCRARG</sequence>
<comment type="caution">
    <text evidence="2">The sequence shown here is derived from an EMBL/GenBank/DDBJ whole genome shotgun (WGS) entry which is preliminary data.</text>
</comment>